<sequence length="214" mass="22701">MGNSLWCSASGERLATAARDGDLAEARTLLELNPGLAKYSIFGGFNSPLHLAAANGHTEVSKVEYLSSRTALHFAAEGGHVRCIRLLVADFSYGATVSLTDGAQEGSSPRSHLGHGYDQLALSKFVNKAANGGVTALHVAALNGHFDCVHLLLDLHADVSSVSLYYASSTGSIGSVGCSHRLLLLMMMIFVLFAWKESALWLPKNCIQAVAENL</sequence>
<dbReference type="InterPro" id="IPR036770">
    <property type="entry name" value="Ankyrin_rpt-contain_sf"/>
</dbReference>
<keyword evidence="2 3" id="KW-0040">ANK repeat</keyword>
<evidence type="ECO:0000313" key="4">
    <source>
        <dbReference type="EMBL" id="KAG1359203.1"/>
    </source>
</evidence>
<proteinExistence type="predicted"/>
<reference evidence="4" key="2">
    <citation type="submission" date="2019-07" db="EMBL/GenBank/DDBJ databases">
        <authorList>
            <person name="Yang Y."/>
            <person name="Bocs S."/>
            <person name="Baudouin L."/>
        </authorList>
    </citation>
    <scope>NUCLEOTIDE SEQUENCE</scope>
    <source>
        <tissue evidence="4">Spear leaf of Hainan Tall coconut</tissue>
    </source>
</reference>
<feature type="repeat" description="ANK" evidence="3">
    <location>
        <begin position="132"/>
        <end position="164"/>
    </location>
</feature>
<dbReference type="OrthoDB" id="1592419at2759"/>
<reference evidence="4" key="1">
    <citation type="journal article" date="2017" name="Gigascience">
        <title>The genome draft of coconut (Cocos nucifera).</title>
        <authorList>
            <person name="Xiao Y."/>
            <person name="Xu P."/>
            <person name="Fan H."/>
            <person name="Baudouin L."/>
            <person name="Xia W."/>
            <person name="Bocs S."/>
            <person name="Xu J."/>
            <person name="Li Q."/>
            <person name="Guo A."/>
            <person name="Zhou L."/>
            <person name="Li J."/>
            <person name="Wu Y."/>
            <person name="Ma Z."/>
            <person name="Armero A."/>
            <person name="Issali A.E."/>
            <person name="Liu N."/>
            <person name="Peng M."/>
            <person name="Yang Y."/>
        </authorList>
    </citation>
    <scope>NUCLEOTIDE SEQUENCE</scope>
    <source>
        <tissue evidence="4">Spear leaf of Hainan Tall coconut</tissue>
    </source>
</reference>
<evidence type="ECO:0000256" key="3">
    <source>
        <dbReference type="PROSITE-ProRule" id="PRU00023"/>
    </source>
</evidence>
<dbReference type="SMART" id="SM00248">
    <property type="entry name" value="ANK"/>
    <property type="match status" value="2"/>
</dbReference>
<dbReference type="PROSITE" id="PS50088">
    <property type="entry name" value="ANK_REPEAT"/>
    <property type="match status" value="2"/>
</dbReference>
<dbReference type="Pfam" id="PF00023">
    <property type="entry name" value="Ank"/>
    <property type="match status" value="1"/>
</dbReference>
<name>A0A8K0N5S3_COCNU</name>
<keyword evidence="1" id="KW-0677">Repeat</keyword>
<protein>
    <submittedName>
        <fullName evidence="4">Putative E3 ubiquitin-protein ligase XBOS33</fullName>
    </submittedName>
</protein>
<evidence type="ECO:0000256" key="2">
    <source>
        <dbReference type="ARBA" id="ARBA00023043"/>
    </source>
</evidence>
<dbReference type="InterPro" id="IPR002110">
    <property type="entry name" value="Ankyrin_rpt"/>
</dbReference>
<evidence type="ECO:0000256" key="1">
    <source>
        <dbReference type="ARBA" id="ARBA00022737"/>
    </source>
</evidence>
<accession>A0A8K0N5S3</accession>
<organism evidence="4 5">
    <name type="scientific">Cocos nucifera</name>
    <name type="common">Coconut palm</name>
    <dbReference type="NCBI Taxonomy" id="13894"/>
    <lineage>
        <taxon>Eukaryota</taxon>
        <taxon>Viridiplantae</taxon>
        <taxon>Streptophyta</taxon>
        <taxon>Embryophyta</taxon>
        <taxon>Tracheophyta</taxon>
        <taxon>Spermatophyta</taxon>
        <taxon>Magnoliopsida</taxon>
        <taxon>Liliopsida</taxon>
        <taxon>Arecaceae</taxon>
        <taxon>Arecoideae</taxon>
        <taxon>Cocoseae</taxon>
        <taxon>Attaleinae</taxon>
        <taxon>Cocos</taxon>
    </lineage>
</organism>
<evidence type="ECO:0000313" key="5">
    <source>
        <dbReference type="Proteomes" id="UP000797356"/>
    </source>
</evidence>
<feature type="repeat" description="ANK" evidence="3">
    <location>
        <begin position="67"/>
        <end position="102"/>
    </location>
</feature>
<dbReference type="SUPFAM" id="SSF48403">
    <property type="entry name" value="Ankyrin repeat"/>
    <property type="match status" value="1"/>
</dbReference>
<dbReference type="Gene3D" id="1.25.40.20">
    <property type="entry name" value="Ankyrin repeat-containing domain"/>
    <property type="match status" value="1"/>
</dbReference>
<dbReference type="PANTHER" id="PTHR24173">
    <property type="entry name" value="ANKYRIN REPEAT CONTAINING"/>
    <property type="match status" value="1"/>
</dbReference>
<dbReference type="Proteomes" id="UP000797356">
    <property type="component" value="Chromosome 8"/>
</dbReference>
<comment type="caution">
    <text evidence="4">The sequence shown here is derived from an EMBL/GenBank/DDBJ whole genome shotgun (WGS) entry which is preliminary data.</text>
</comment>
<dbReference type="EMBL" id="CM017879">
    <property type="protein sequence ID" value="KAG1359203.1"/>
    <property type="molecule type" value="Genomic_DNA"/>
</dbReference>
<keyword evidence="5" id="KW-1185">Reference proteome</keyword>
<dbReference type="AlphaFoldDB" id="A0A8K0N5S3"/>
<gene>
    <name evidence="4" type="ORF">COCNU_08G006490</name>
</gene>
<dbReference type="PANTHER" id="PTHR24173:SF74">
    <property type="entry name" value="ANKYRIN REPEAT DOMAIN-CONTAINING PROTEIN 16"/>
    <property type="match status" value="1"/>
</dbReference>
<dbReference type="PROSITE" id="PS50297">
    <property type="entry name" value="ANK_REP_REGION"/>
    <property type="match status" value="1"/>
</dbReference>
<dbReference type="Pfam" id="PF12796">
    <property type="entry name" value="Ank_2"/>
    <property type="match status" value="1"/>
</dbReference>